<comment type="caution">
    <text evidence="3">The sequence shown here is derived from an EMBL/GenBank/DDBJ whole genome shotgun (WGS) entry which is preliminary data.</text>
</comment>
<dbReference type="Proteomes" id="UP000266673">
    <property type="component" value="Unassembled WGS sequence"/>
</dbReference>
<protein>
    <submittedName>
        <fullName evidence="3">Uncharacterized protein</fullName>
    </submittedName>
</protein>
<feature type="compositionally biased region" description="Basic residues" evidence="1">
    <location>
        <begin position="86"/>
        <end position="95"/>
    </location>
</feature>
<feature type="compositionally biased region" description="Polar residues" evidence="1">
    <location>
        <begin position="62"/>
        <end position="72"/>
    </location>
</feature>
<accession>A0A397UMV9</accession>
<dbReference type="EMBL" id="QKWP01001119">
    <property type="protein sequence ID" value="RIB11562.1"/>
    <property type="molecule type" value="Genomic_DNA"/>
</dbReference>
<name>A0A397UMV9_9GLOM</name>
<keyword evidence="2" id="KW-0732">Signal</keyword>
<sequence>MTSLIYIQSQHSPLMFFLLLIEVHSYCPYRIMEDNTKVLIEQKKTKDKQKANYLPEDEEKFSMSTINESTTHVTKEETPNWICQRLPKKWRQRRKRDTDNERH</sequence>
<organism evidence="3 4">
    <name type="scientific">Gigaspora rosea</name>
    <dbReference type="NCBI Taxonomy" id="44941"/>
    <lineage>
        <taxon>Eukaryota</taxon>
        <taxon>Fungi</taxon>
        <taxon>Fungi incertae sedis</taxon>
        <taxon>Mucoromycota</taxon>
        <taxon>Glomeromycotina</taxon>
        <taxon>Glomeromycetes</taxon>
        <taxon>Diversisporales</taxon>
        <taxon>Gigasporaceae</taxon>
        <taxon>Gigaspora</taxon>
    </lineage>
</organism>
<feature type="signal peptide" evidence="2">
    <location>
        <begin position="1"/>
        <end position="25"/>
    </location>
</feature>
<evidence type="ECO:0000313" key="3">
    <source>
        <dbReference type="EMBL" id="RIB11562.1"/>
    </source>
</evidence>
<reference evidence="3 4" key="1">
    <citation type="submission" date="2018-06" db="EMBL/GenBank/DDBJ databases">
        <title>Comparative genomics reveals the genomic features of Rhizophagus irregularis, R. cerebriforme, R. diaphanum and Gigaspora rosea, and their symbiotic lifestyle signature.</title>
        <authorList>
            <person name="Morin E."/>
            <person name="San Clemente H."/>
            <person name="Chen E.C.H."/>
            <person name="De La Providencia I."/>
            <person name="Hainaut M."/>
            <person name="Kuo A."/>
            <person name="Kohler A."/>
            <person name="Murat C."/>
            <person name="Tang N."/>
            <person name="Roy S."/>
            <person name="Loubradou J."/>
            <person name="Henrissat B."/>
            <person name="Grigoriev I.V."/>
            <person name="Corradi N."/>
            <person name="Roux C."/>
            <person name="Martin F.M."/>
        </authorList>
    </citation>
    <scope>NUCLEOTIDE SEQUENCE [LARGE SCALE GENOMIC DNA]</scope>
    <source>
        <strain evidence="3 4">DAOM 194757</strain>
    </source>
</reference>
<evidence type="ECO:0000313" key="4">
    <source>
        <dbReference type="Proteomes" id="UP000266673"/>
    </source>
</evidence>
<gene>
    <name evidence="3" type="ORF">C2G38_98205</name>
</gene>
<keyword evidence="4" id="KW-1185">Reference proteome</keyword>
<evidence type="ECO:0000256" key="1">
    <source>
        <dbReference type="SAM" id="MobiDB-lite"/>
    </source>
</evidence>
<proteinExistence type="predicted"/>
<dbReference type="AlphaFoldDB" id="A0A397UMV9"/>
<evidence type="ECO:0000256" key="2">
    <source>
        <dbReference type="SAM" id="SignalP"/>
    </source>
</evidence>
<feature type="chain" id="PRO_5017290455" evidence="2">
    <location>
        <begin position="26"/>
        <end position="103"/>
    </location>
</feature>
<feature type="region of interest" description="Disordered" evidence="1">
    <location>
        <begin position="45"/>
        <end position="103"/>
    </location>
</feature>